<evidence type="ECO:0000256" key="2">
    <source>
        <dbReference type="ARBA" id="ARBA00022448"/>
    </source>
</evidence>
<feature type="transmembrane region" description="Helical" evidence="7">
    <location>
        <begin position="349"/>
        <end position="367"/>
    </location>
</feature>
<dbReference type="SUPFAM" id="SSF103473">
    <property type="entry name" value="MFS general substrate transporter"/>
    <property type="match status" value="2"/>
</dbReference>
<feature type="transmembrane region" description="Helical" evidence="7">
    <location>
        <begin position="252"/>
        <end position="271"/>
    </location>
</feature>
<evidence type="ECO:0000256" key="3">
    <source>
        <dbReference type="ARBA" id="ARBA00022692"/>
    </source>
</evidence>
<dbReference type="PROSITE" id="PS50850">
    <property type="entry name" value="MFS"/>
    <property type="match status" value="1"/>
</dbReference>
<dbReference type="GO" id="GO:0022857">
    <property type="term" value="F:transmembrane transporter activity"/>
    <property type="evidence" value="ECO:0007669"/>
    <property type="project" value="InterPro"/>
</dbReference>
<feature type="compositionally biased region" description="Basic and acidic residues" evidence="6">
    <location>
        <begin position="524"/>
        <end position="542"/>
    </location>
</feature>
<evidence type="ECO:0000256" key="5">
    <source>
        <dbReference type="ARBA" id="ARBA00023136"/>
    </source>
</evidence>
<dbReference type="InterPro" id="IPR036259">
    <property type="entry name" value="MFS_trans_sf"/>
</dbReference>
<keyword evidence="10" id="KW-1185">Reference proteome</keyword>
<dbReference type="Pfam" id="PF07690">
    <property type="entry name" value="MFS_1"/>
    <property type="match status" value="2"/>
</dbReference>
<evidence type="ECO:0000256" key="4">
    <source>
        <dbReference type="ARBA" id="ARBA00022989"/>
    </source>
</evidence>
<dbReference type="AlphaFoldDB" id="A0AAD5YK55"/>
<dbReference type="GO" id="GO:0016020">
    <property type="term" value="C:membrane"/>
    <property type="evidence" value="ECO:0007669"/>
    <property type="project" value="UniProtKB-SubCell"/>
</dbReference>
<feature type="transmembrane region" description="Helical" evidence="7">
    <location>
        <begin position="447"/>
        <end position="464"/>
    </location>
</feature>
<keyword evidence="4 7" id="KW-1133">Transmembrane helix</keyword>
<feature type="transmembrane region" description="Helical" evidence="7">
    <location>
        <begin position="399"/>
        <end position="426"/>
    </location>
</feature>
<dbReference type="EMBL" id="JANAWD010000048">
    <property type="protein sequence ID" value="KAJ3489293.1"/>
    <property type="molecule type" value="Genomic_DNA"/>
</dbReference>
<sequence>MKEKSANVDVSVQDEKPQAIPDVPARSSFKSTCIVLTCTSAMILNTANSTAVSISLPTIGRELHIVEYKLQWLVSAYALSSVVVLRKVRSRSTIDLRSIGDQSCYLLADELTLFILRGLQGIGGAAVIPASHPGTTLQLGILAHSFPPSRARAIAFSTFGAGAPVGAALGSLIGGVLTQLTKESWKSMFYLMTGLSAVTFVGGVLSIDADVIDPEHDRRIDWLGAFLVTAGLVLVVFVLGEGSIAPQGWKTPYIIALLIVGVILVALFLFWQHYLEKLESQSEGKLLQSRWTPPPLMRLSVWSRANGRMAVMMFIGFVEWCSFMSWTFWVQLYYQEFLMLSPVLTMIRLLPMFVTGVICNAIVAVFVGRVDFVYLMVIGTALTAVANLLFAVIKVQATYWAFGFPAAILSVFGADFVFAAGSLFVAKVSLPHEQSVSGALLQTMMQLGGAFGLAITTIIFNSVITNQSNKEGIPLDASGLHAPPHIQEEGYKAAMWGGFAFGVLGAIMAAVFLRGVGIVGHRPEESEAAGDVKAEMEGRNSDVEEDRESQVTAR</sequence>
<feature type="transmembrane region" description="Helical" evidence="7">
    <location>
        <begin position="189"/>
        <end position="208"/>
    </location>
</feature>
<dbReference type="Proteomes" id="UP001212997">
    <property type="component" value="Unassembled WGS sequence"/>
</dbReference>
<evidence type="ECO:0000256" key="6">
    <source>
        <dbReference type="SAM" id="MobiDB-lite"/>
    </source>
</evidence>
<reference evidence="9" key="1">
    <citation type="submission" date="2022-07" db="EMBL/GenBank/DDBJ databases">
        <title>Genome Sequence of Physisporinus lineatus.</title>
        <authorList>
            <person name="Buettner E."/>
        </authorList>
    </citation>
    <scope>NUCLEOTIDE SEQUENCE</scope>
    <source>
        <strain evidence="9">VT162</strain>
    </source>
</reference>
<comment type="subcellular location">
    <subcellularLocation>
        <location evidence="1">Membrane</location>
        <topology evidence="1">Multi-pass membrane protein</topology>
    </subcellularLocation>
</comment>
<proteinExistence type="predicted"/>
<evidence type="ECO:0000313" key="10">
    <source>
        <dbReference type="Proteomes" id="UP001212997"/>
    </source>
</evidence>
<evidence type="ECO:0000313" key="9">
    <source>
        <dbReference type="EMBL" id="KAJ3489293.1"/>
    </source>
</evidence>
<evidence type="ECO:0000256" key="1">
    <source>
        <dbReference type="ARBA" id="ARBA00004141"/>
    </source>
</evidence>
<feature type="transmembrane region" description="Helical" evidence="7">
    <location>
        <begin position="372"/>
        <end position="393"/>
    </location>
</feature>
<name>A0AAD5YK55_9APHY</name>
<gene>
    <name evidence="9" type="ORF">NLI96_g2225</name>
</gene>
<feature type="transmembrane region" description="Helical" evidence="7">
    <location>
        <begin position="153"/>
        <end position="177"/>
    </location>
</feature>
<keyword evidence="2" id="KW-0813">Transport</keyword>
<protein>
    <recommendedName>
        <fullName evidence="8">Major facilitator superfamily (MFS) profile domain-containing protein</fullName>
    </recommendedName>
</protein>
<comment type="caution">
    <text evidence="9">The sequence shown here is derived from an EMBL/GenBank/DDBJ whole genome shotgun (WGS) entry which is preliminary data.</text>
</comment>
<organism evidence="9 10">
    <name type="scientific">Meripilus lineatus</name>
    <dbReference type="NCBI Taxonomy" id="2056292"/>
    <lineage>
        <taxon>Eukaryota</taxon>
        <taxon>Fungi</taxon>
        <taxon>Dikarya</taxon>
        <taxon>Basidiomycota</taxon>
        <taxon>Agaricomycotina</taxon>
        <taxon>Agaricomycetes</taxon>
        <taxon>Polyporales</taxon>
        <taxon>Meripilaceae</taxon>
        <taxon>Meripilus</taxon>
    </lineage>
</organism>
<dbReference type="Gene3D" id="1.20.1250.20">
    <property type="entry name" value="MFS general substrate transporter like domains"/>
    <property type="match status" value="2"/>
</dbReference>
<feature type="transmembrane region" description="Helical" evidence="7">
    <location>
        <begin position="493"/>
        <end position="513"/>
    </location>
</feature>
<dbReference type="PANTHER" id="PTHR42718">
    <property type="entry name" value="MAJOR FACILITATOR SUPERFAMILY MULTIDRUG TRANSPORTER MFSC"/>
    <property type="match status" value="1"/>
</dbReference>
<evidence type="ECO:0000256" key="7">
    <source>
        <dbReference type="SAM" id="Phobius"/>
    </source>
</evidence>
<feature type="transmembrane region" description="Helical" evidence="7">
    <location>
        <begin position="309"/>
        <end position="329"/>
    </location>
</feature>
<evidence type="ECO:0000259" key="8">
    <source>
        <dbReference type="PROSITE" id="PS50850"/>
    </source>
</evidence>
<feature type="region of interest" description="Disordered" evidence="6">
    <location>
        <begin position="524"/>
        <end position="554"/>
    </location>
</feature>
<feature type="domain" description="Major facilitator superfamily (MFS) profile" evidence="8">
    <location>
        <begin position="1"/>
        <end position="523"/>
    </location>
</feature>
<accession>A0AAD5YK55</accession>
<dbReference type="PANTHER" id="PTHR42718:SF9">
    <property type="entry name" value="MAJOR FACILITATOR SUPERFAMILY MULTIDRUG TRANSPORTER MFSC"/>
    <property type="match status" value="1"/>
</dbReference>
<feature type="transmembrane region" description="Helical" evidence="7">
    <location>
        <begin position="220"/>
        <end position="240"/>
    </location>
</feature>
<keyword evidence="5 7" id="KW-0472">Membrane</keyword>
<keyword evidence="3 7" id="KW-0812">Transmembrane</keyword>
<dbReference type="InterPro" id="IPR020846">
    <property type="entry name" value="MFS_dom"/>
</dbReference>
<dbReference type="InterPro" id="IPR011701">
    <property type="entry name" value="MFS"/>
</dbReference>